<dbReference type="InterPro" id="IPR036179">
    <property type="entry name" value="Ig-like_dom_sf"/>
</dbReference>
<gene>
    <name evidence="2" type="ORF">DPMN_142464</name>
</gene>
<accession>A0A9D4GEL4</accession>
<name>A0A9D4GEL4_DREPO</name>
<dbReference type="PROSITE" id="PS50835">
    <property type="entry name" value="IG_LIKE"/>
    <property type="match status" value="1"/>
</dbReference>
<evidence type="ECO:0000313" key="3">
    <source>
        <dbReference type="Proteomes" id="UP000828390"/>
    </source>
</evidence>
<dbReference type="Gene3D" id="2.60.40.10">
    <property type="entry name" value="Immunoglobulins"/>
    <property type="match status" value="1"/>
</dbReference>
<dbReference type="InterPro" id="IPR013783">
    <property type="entry name" value="Ig-like_fold"/>
</dbReference>
<sequence>MPGINRDNRCFADPPTTPTCGIGNNVITSNYIRAIKNTSITINCTSNSNPPPMNYTWTLPGGLKRDGQLFTIPNVLSSGSYNLDVNNVMNADSAQQVIIGNANVIFTLDMLCKFR</sequence>
<proteinExistence type="predicted"/>
<evidence type="ECO:0000259" key="1">
    <source>
        <dbReference type="PROSITE" id="PS50835"/>
    </source>
</evidence>
<keyword evidence="3" id="KW-1185">Reference proteome</keyword>
<protein>
    <recommendedName>
        <fullName evidence="1">Ig-like domain-containing protein</fullName>
    </recommendedName>
</protein>
<dbReference type="InterPro" id="IPR007110">
    <property type="entry name" value="Ig-like_dom"/>
</dbReference>
<dbReference type="Proteomes" id="UP000828390">
    <property type="component" value="Unassembled WGS sequence"/>
</dbReference>
<dbReference type="SUPFAM" id="SSF48726">
    <property type="entry name" value="Immunoglobulin"/>
    <property type="match status" value="1"/>
</dbReference>
<comment type="caution">
    <text evidence="2">The sequence shown here is derived from an EMBL/GenBank/DDBJ whole genome shotgun (WGS) entry which is preliminary data.</text>
</comment>
<organism evidence="2 3">
    <name type="scientific">Dreissena polymorpha</name>
    <name type="common">Zebra mussel</name>
    <name type="synonym">Mytilus polymorpha</name>
    <dbReference type="NCBI Taxonomy" id="45954"/>
    <lineage>
        <taxon>Eukaryota</taxon>
        <taxon>Metazoa</taxon>
        <taxon>Spiralia</taxon>
        <taxon>Lophotrochozoa</taxon>
        <taxon>Mollusca</taxon>
        <taxon>Bivalvia</taxon>
        <taxon>Autobranchia</taxon>
        <taxon>Heteroconchia</taxon>
        <taxon>Euheterodonta</taxon>
        <taxon>Imparidentia</taxon>
        <taxon>Neoheterodontei</taxon>
        <taxon>Myida</taxon>
        <taxon>Dreissenoidea</taxon>
        <taxon>Dreissenidae</taxon>
        <taxon>Dreissena</taxon>
    </lineage>
</organism>
<feature type="domain" description="Ig-like" evidence="1">
    <location>
        <begin position="14"/>
        <end position="100"/>
    </location>
</feature>
<reference evidence="2" key="2">
    <citation type="submission" date="2020-11" db="EMBL/GenBank/DDBJ databases">
        <authorList>
            <person name="McCartney M.A."/>
            <person name="Auch B."/>
            <person name="Kono T."/>
            <person name="Mallez S."/>
            <person name="Becker A."/>
            <person name="Gohl D.M."/>
            <person name="Silverstein K.A.T."/>
            <person name="Koren S."/>
            <person name="Bechman K.B."/>
            <person name="Herman A."/>
            <person name="Abrahante J.E."/>
            <person name="Garbe J."/>
        </authorList>
    </citation>
    <scope>NUCLEOTIDE SEQUENCE</scope>
    <source>
        <strain evidence="2">Duluth1</strain>
        <tissue evidence="2">Whole animal</tissue>
    </source>
</reference>
<evidence type="ECO:0000313" key="2">
    <source>
        <dbReference type="EMBL" id="KAH3813988.1"/>
    </source>
</evidence>
<reference evidence="2" key="1">
    <citation type="journal article" date="2019" name="bioRxiv">
        <title>The Genome of the Zebra Mussel, Dreissena polymorpha: A Resource for Invasive Species Research.</title>
        <authorList>
            <person name="McCartney M.A."/>
            <person name="Auch B."/>
            <person name="Kono T."/>
            <person name="Mallez S."/>
            <person name="Zhang Y."/>
            <person name="Obille A."/>
            <person name="Becker A."/>
            <person name="Abrahante J.E."/>
            <person name="Garbe J."/>
            <person name="Badalamenti J.P."/>
            <person name="Herman A."/>
            <person name="Mangelson H."/>
            <person name="Liachko I."/>
            <person name="Sullivan S."/>
            <person name="Sone E.D."/>
            <person name="Koren S."/>
            <person name="Silverstein K.A.T."/>
            <person name="Beckman K.B."/>
            <person name="Gohl D.M."/>
        </authorList>
    </citation>
    <scope>NUCLEOTIDE SEQUENCE</scope>
    <source>
        <strain evidence="2">Duluth1</strain>
        <tissue evidence="2">Whole animal</tissue>
    </source>
</reference>
<dbReference type="AlphaFoldDB" id="A0A9D4GEL4"/>
<dbReference type="EMBL" id="JAIWYP010000006">
    <property type="protein sequence ID" value="KAH3813988.1"/>
    <property type="molecule type" value="Genomic_DNA"/>
</dbReference>